<evidence type="ECO:0000256" key="2">
    <source>
        <dbReference type="ARBA" id="ARBA00022801"/>
    </source>
</evidence>
<keyword evidence="2" id="KW-0378">Hydrolase</keyword>
<dbReference type="SUPFAM" id="SSF53474">
    <property type="entry name" value="alpha/beta-Hydrolases"/>
    <property type="match status" value="1"/>
</dbReference>
<proteinExistence type="inferred from homology"/>
<dbReference type="Pfam" id="PF07859">
    <property type="entry name" value="Abhydrolase_3"/>
    <property type="match status" value="1"/>
</dbReference>
<dbReference type="Gene3D" id="3.40.50.1820">
    <property type="entry name" value="alpha/beta hydrolase"/>
    <property type="match status" value="1"/>
</dbReference>
<dbReference type="InterPro" id="IPR013094">
    <property type="entry name" value="AB_hydrolase_3"/>
</dbReference>
<feature type="domain" description="Alpha/beta hydrolase fold-3" evidence="4">
    <location>
        <begin position="196"/>
        <end position="413"/>
    </location>
</feature>
<dbReference type="PANTHER" id="PTHR48081">
    <property type="entry name" value="AB HYDROLASE SUPERFAMILY PROTEIN C4A8.06C"/>
    <property type="match status" value="1"/>
</dbReference>
<dbReference type="InterPro" id="IPR029058">
    <property type="entry name" value="AB_hydrolase_fold"/>
</dbReference>
<evidence type="ECO:0000256" key="1">
    <source>
        <dbReference type="ARBA" id="ARBA00010515"/>
    </source>
</evidence>
<dbReference type="InterPro" id="IPR033140">
    <property type="entry name" value="Lipase_GDXG_put_SER_AS"/>
</dbReference>
<organism evidence="5 6">
    <name type="scientific">Coemansia spiralis</name>
    <dbReference type="NCBI Taxonomy" id="417178"/>
    <lineage>
        <taxon>Eukaryota</taxon>
        <taxon>Fungi</taxon>
        <taxon>Fungi incertae sedis</taxon>
        <taxon>Zoopagomycota</taxon>
        <taxon>Kickxellomycotina</taxon>
        <taxon>Kickxellomycetes</taxon>
        <taxon>Kickxellales</taxon>
        <taxon>Kickxellaceae</taxon>
        <taxon>Coemansia</taxon>
    </lineage>
</organism>
<dbReference type="AlphaFoldDB" id="A0A9W8G8U9"/>
<feature type="active site" evidence="3">
    <location>
        <position position="271"/>
    </location>
</feature>
<keyword evidence="6" id="KW-1185">Reference proteome</keyword>
<gene>
    <name evidence="5" type="ORF">IWW39_006073</name>
</gene>
<comment type="similarity">
    <text evidence="1">Belongs to the 'GDXG' lipolytic enzyme family.</text>
</comment>
<dbReference type="InterPro" id="IPR050300">
    <property type="entry name" value="GDXG_lipolytic_enzyme"/>
</dbReference>
<evidence type="ECO:0000313" key="5">
    <source>
        <dbReference type="EMBL" id="KAJ2682241.1"/>
    </source>
</evidence>
<dbReference type="OrthoDB" id="408631at2759"/>
<evidence type="ECO:0000256" key="3">
    <source>
        <dbReference type="PROSITE-ProRule" id="PRU10038"/>
    </source>
</evidence>
<dbReference type="GO" id="GO:0016787">
    <property type="term" value="F:hydrolase activity"/>
    <property type="evidence" value="ECO:0007669"/>
    <property type="project" value="UniProtKB-KW"/>
</dbReference>
<evidence type="ECO:0000259" key="4">
    <source>
        <dbReference type="Pfam" id="PF07859"/>
    </source>
</evidence>
<sequence>MECAEKSFVPLALRLRTDNSVLGRLKNIAFVSSGTIATIAKYYWHGPDKAAWGLRFHILKNILHQYLSESLPHSTPNELSAQIDFSYISDYIELNNLPSRPLSPSVGWNSEFNIVVDESACAAYSLEKYGLSCTKLNRLVAEDRVLAQQGKPRTISCQVVVGAQMAQCNKCLSSVHPHSSPELLMPQPLEPNERIIIHFHGGAYCVGERSLTHLYIYANTSSRAGLRVFSPNYRLAPRHCFPSHLHDCVVSYLHIVSCGFRPENIILAGDSAGGALAVELLMILKEMSLPKPAGLVLISPWVDSTCAGKSWTTNQGLDYLPGLSFEDPFHPTRLFYAAGTPFSKSMHEELKCPLVSPIFGDLSDMPPMLIQMGEYELLSDDIHAFAARAKQQNSHNPGAVQVEVYSKMPHVFVIFDFMDEAQQAFASFGRFVRAVFGN</sequence>
<evidence type="ECO:0000313" key="6">
    <source>
        <dbReference type="Proteomes" id="UP001151516"/>
    </source>
</evidence>
<protein>
    <recommendedName>
        <fullName evidence="4">Alpha/beta hydrolase fold-3 domain-containing protein</fullName>
    </recommendedName>
</protein>
<dbReference type="EMBL" id="JANBTX010000454">
    <property type="protein sequence ID" value="KAJ2682241.1"/>
    <property type="molecule type" value="Genomic_DNA"/>
</dbReference>
<name>A0A9W8G8U9_9FUNG</name>
<dbReference type="PANTHER" id="PTHR48081:SF8">
    <property type="entry name" value="ALPHA_BETA HYDROLASE FOLD-3 DOMAIN-CONTAINING PROTEIN-RELATED"/>
    <property type="match status" value="1"/>
</dbReference>
<accession>A0A9W8G8U9</accession>
<comment type="caution">
    <text evidence="5">The sequence shown here is derived from an EMBL/GenBank/DDBJ whole genome shotgun (WGS) entry which is preliminary data.</text>
</comment>
<dbReference type="Proteomes" id="UP001151516">
    <property type="component" value="Unassembled WGS sequence"/>
</dbReference>
<dbReference type="PROSITE" id="PS01174">
    <property type="entry name" value="LIPASE_GDXG_SER"/>
    <property type="match status" value="1"/>
</dbReference>
<reference evidence="5" key="1">
    <citation type="submission" date="2022-07" db="EMBL/GenBank/DDBJ databases">
        <title>Phylogenomic reconstructions and comparative analyses of Kickxellomycotina fungi.</title>
        <authorList>
            <person name="Reynolds N.K."/>
            <person name="Stajich J.E."/>
            <person name="Barry K."/>
            <person name="Grigoriev I.V."/>
            <person name="Crous P."/>
            <person name="Smith M.E."/>
        </authorList>
    </citation>
    <scope>NUCLEOTIDE SEQUENCE</scope>
    <source>
        <strain evidence="5">CBS 109367</strain>
    </source>
</reference>